<gene>
    <name evidence="3" type="ORF">RchiOBHm_Chr3g0497241</name>
</gene>
<dbReference type="AlphaFoldDB" id="A0A2P6RHN3"/>
<sequence>MAGEATGQKVSTPEVWGWEGCFWEKGKKRKKTEEEKKRKKKSLAAEERGFRGRQEERVWFLSEIQGMVKFNLLVVLGLIVVEL</sequence>
<evidence type="ECO:0000256" key="1">
    <source>
        <dbReference type="SAM" id="MobiDB-lite"/>
    </source>
</evidence>
<reference evidence="3 4" key="1">
    <citation type="journal article" date="2018" name="Nat. Genet.">
        <title>The Rosa genome provides new insights in the design of modern roses.</title>
        <authorList>
            <person name="Bendahmane M."/>
        </authorList>
    </citation>
    <scope>NUCLEOTIDE SEQUENCE [LARGE SCALE GENOMIC DNA]</scope>
    <source>
        <strain evidence="4">cv. Old Blush</strain>
    </source>
</reference>
<dbReference type="Gramene" id="PRQ45945">
    <property type="protein sequence ID" value="PRQ45945"/>
    <property type="gene ID" value="RchiOBHm_Chr3g0497241"/>
</dbReference>
<name>A0A2P6RHN3_ROSCH</name>
<evidence type="ECO:0000256" key="2">
    <source>
        <dbReference type="SAM" id="Phobius"/>
    </source>
</evidence>
<evidence type="ECO:0000313" key="3">
    <source>
        <dbReference type="EMBL" id="PRQ45945.1"/>
    </source>
</evidence>
<accession>A0A2P6RHN3</accession>
<dbReference type="Proteomes" id="UP000238479">
    <property type="component" value="Chromosome 3"/>
</dbReference>
<evidence type="ECO:0000313" key="4">
    <source>
        <dbReference type="Proteomes" id="UP000238479"/>
    </source>
</evidence>
<keyword evidence="2" id="KW-1133">Transmembrane helix</keyword>
<protein>
    <submittedName>
        <fullName evidence="3">Uncharacterized protein</fullName>
    </submittedName>
</protein>
<organism evidence="3 4">
    <name type="scientific">Rosa chinensis</name>
    <name type="common">China rose</name>
    <dbReference type="NCBI Taxonomy" id="74649"/>
    <lineage>
        <taxon>Eukaryota</taxon>
        <taxon>Viridiplantae</taxon>
        <taxon>Streptophyta</taxon>
        <taxon>Embryophyta</taxon>
        <taxon>Tracheophyta</taxon>
        <taxon>Spermatophyta</taxon>
        <taxon>Magnoliopsida</taxon>
        <taxon>eudicotyledons</taxon>
        <taxon>Gunneridae</taxon>
        <taxon>Pentapetalae</taxon>
        <taxon>rosids</taxon>
        <taxon>fabids</taxon>
        <taxon>Rosales</taxon>
        <taxon>Rosaceae</taxon>
        <taxon>Rosoideae</taxon>
        <taxon>Rosoideae incertae sedis</taxon>
        <taxon>Rosa</taxon>
    </lineage>
</organism>
<proteinExistence type="predicted"/>
<keyword evidence="2" id="KW-0472">Membrane</keyword>
<keyword evidence="2" id="KW-0812">Transmembrane</keyword>
<comment type="caution">
    <text evidence="3">The sequence shown here is derived from an EMBL/GenBank/DDBJ whole genome shotgun (WGS) entry which is preliminary data.</text>
</comment>
<keyword evidence="4" id="KW-1185">Reference proteome</keyword>
<feature type="region of interest" description="Disordered" evidence="1">
    <location>
        <begin position="26"/>
        <end position="50"/>
    </location>
</feature>
<dbReference type="EMBL" id="PDCK01000041">
    <property type="protein sequence ID" value="PRQ45945.1"/>
    <property type="molecule type" value="Genomic_DNA"/>
</dbReference>
<feature type="transmembrane region" description="Helical" evidence="2">
    <location>
        <begin position="58"/>
        <end position="81"/>
    </location>
</feature>